<dbReference type="SMART" id="SM00387">
    <property type="entry name" value="HATPase_c"/>
    <property type="match status" value="1"/>
</dbReference>
<keyword evidence="12" id="KW-0902">Two-component regulatory system</keyword>
<dbReference type="PANTHER" id="PTHR34220">
    <property type="entry name" value="SENSOR HISTIDINE KINASE YPDA"/>
    <property type="match status" value="1"/>
</dbReference>
<dbReference type="EMBL" id="JPME01000043">
    <property type="protein sequence ID" value="KEZ86558.1"/>
    <property type="molecule type" value="Genomic_DNA"/>
</dbReference>
<dbReference type="PANTHER" id="PTHR34220:SF11">
    <property type="entry name" value="SENSOR PROTEIN KINASE HPTS"/>
    <property type="match status" value="1"/>
</dbReference>
<feature type="domain" description="HAMP" evidence="16">
    <location>
        <begin position="305"/>
        <end position="357"/>
    </location>
</feature>
<evidence type="ECO:0000256" key="13">
    <source>
        <dbReference type="ARBA" id="ARBA00023136"/>
    </source>
</evidence>
<dbReference type="Gene3D" id="6.10.340.10">
    <property type="match status" value="1"/>
</dbReference>
<dbReference type="InterPro" id="IPR003660">
    <property type="entry name" value="HAMP_dom"/>
</dbReference>
<dbReference type="InterPro" id="IPR005467">
    <property type="entry name" value="His_kinase_dom"/>
</dbReference>
<dbReference type="Gene3D" id="3.30.565.10">
    <property type="entry name" value="Histidine kinase-like ATPase, C-terminal domain"/>
    <property type="match status" value="1"/>
</dbReference>
<dbReference type="STRING" id="29354.IO98_22705"/>
<dbReference type="OrthoDB" id="9809348at2"/>
<gene>
    <name evidence="17" type="ORF">IO98_22705</name>
</gene>
<keyword evidence="4" id="KW-1003">Cell membrane</keyword>
<comment type="caution">
    <text evidence="17">The sequence shown here is derived from an EMBL/GenBank/DDBJ whole genome shotgun (WGS) entry which is preliminary data.</text>
</comment>
<dbReference type="Pfam" id="PF02743">
    <property type="entry name" value="dCache_1"/>
    <property type="match status" value="1"/>
</dbReference>
<evidence type="ECO:0000256" key="1">
    <source>
        <dbReference type="ARBA" id="ARBA00000085"/>
    </source>
</evidence>
<dbReference type="InterPro" id="IPR004358">
    <property type="entry name" value="Sig_transdc_His_kin-like_C"/>
</dbReference>
<keyword evidence="6" id="KW-0808">Transferase</keyword>
<evidence type="ECO:0000256" key="12">
    <source>
        <dbReference type="ARBA" id="ARBA00023012"/>
    </source>
</evidence>
<dbReference type="PROSITE" id="PS50885">
    <property type="entry name" value="HAMP"/>
    <property type="match status" value="1"/>
</dbReference>
<dbReference type="Pfam" id="PF06580">
    <property type="entry name" value="His_kinase"/>
    <property type="match status" value="1"/>
</dbReference>
<evidence type="ECO:0000256" key="9">
    <source>
        <dbReference type="ARBA" id="ARBA00022777"/>
    </source>
</evidence>
<keyword evidence="10" id="KW-0067">ATP-binding</keyword>
<feature type="transmembrane region" description="Helical" evidence="14">
    <location>
        <begin position="284"/>
        <end position="303"/>
    </location>
</feature>
<comment type="catalytic activity">
    <reaction evidence="1">
        <text>ATP + protein L-histidine = ADP + protein N-phospho-L-histidine.</text>
        <dbReference type="EC" id="2.7.13.3"/>
    </reaction>
</comment>
<dbReference type="PRINTS" id="PR00344">
    <property type="entry name" value="BCTRLSENSOR"/>
</dbReference>
<keyword evidence="18" id="KW-1185">Reference proteome</keyword>
<dbReference type="Pfam" id="PF00672">
    <property type="entry name" value="HAMP"/>
    <property type="match status" value="1"/>
</dbReference>
<keyword evidence="7 14" id="KW-0812">Transmembrane</keyword>
<keyword evidence="9" id="KW-0418">Kinase</keyword>
<dbReference type="EC" id="2.7.13.3" evidence="3"/>
<dbReference type="InterPro" id="IPR050640">
    <property type="entry name" value="Bact_2-comp_sensor_kinase"/>
</dbReference>
<dbReference type="Gene3D" id="3.30.450.20">
    <property type="entry name" value="PAS domain"/>
    <property type="match status" value="2"/>
</dbReference>
<dbReference type="Proteomes" id="UP000028525">
    <property type="component" value="Unassembled WGS sequence"/>
</dbReference>
<dbReference type="PROSITE" id="PS50109">
    <property type="entry name" value="HIS_KIN"/>
    <property type="match status" value="1"/>
</dbReference>
<evidence type="ECO:0000256" key="11">
    <source>
        <dbReference type="ARBA" id="ARBA00022989"/>
    </source>
</evidence>
<evidence type="ECO:0000256" key="10">
    <source>
        <dbReference type="ARBA" id="ARBA00022840"/>
    </source>
</evidence>
<dbReference type="GO" id="GO:0000155">
    <property type="term" value="F:phosphorelay sensor kinase activity"/>
    <property type="evidence" value="ECO:0007669"/>
    <property type="project" value="InterPro"/>
</dbReference>
<evidence type="ECO:0000313" key="17">
    <source>
        <dbReference type="EMBL" id="KEZ86558.1"/>
    </source>
</evidence>
<evidence type="ECO:0000256" key="2">
    <source>
        <dbReference type="ARBA" id="ARBA00004651"/>
    </source>
</evidence>
<dbReference type="InterPro" id="IPR036890">
    <property type="entry name" value="HATPase_C_sf"/>
</dbReference>
<evidence type="ECO:0000256" key="14">
    <source>
        <dbReference type="SAM" id="Phobius"/>
    </source>
</evidence>
<keyword evidence="13 14" id="KW-0472">Membrane</keyword>
<evidence type="ECO:0000259" key="16">
    <source>
        <dbReference type="PROSITE" id="PS50885"/>
    </source>
</evidence>
<organism evidence="17 18">
    <name type="scientific">Lacrimispora celerecrescens</name>
    <dbReference type="NCBI Taxonomy" id="29354"/>
    <lineage>
        <taxon>Bacteria</taxon>
        <taxon>Bacillati</taxon>
        <taxon>Bacillota</taxon>
        <taxon>Clostridia</taxon>
        <taxon>Lachnospirales</taxon>
        <taxon>Lachnospiraceae</taxon>
        <taxon>Lacrimispora</taxon>
    </lineage>
</organism>
<accession>A0A084JC74</accession>
<dbReference type="SMART" id="SM00304">
    <property type="entry name" value="HAMP"/>
    <property type="match status" value="1"/>
</dbReference>
<dbReference type="SUPFAM" id="SSF55874">
    <property type="entry name" value="ATPase domain of HSP90 chaperone/DNA topoisomerase II/histidine kinase"/>
    <property type="match status" value="1"/>
</dbReference>
<protein>
    <recommendedName>
        <fullName evidence="3">histidine kinase</fullName>
        <ecNumber evidence="3">2.7.13.3</ecNumber>
    </recommendedName>
</protein>
<keyword evidence="8" id="KW-0547">Nucleotide-binding</keyword>
<evidence type="ECO:0000259" key="15">
    <source>
        <dbReference type="PROSITE" id="PS50109"/>
    </source>
</evidence>
<evidence type="ECO:0000256" key="6">
    <source>
        <dbReference type="ARBA" id="ARBA00022679"/>
    </source>
</evidence>
<dbReference type="GO" id="GO:0005524">
    <property type="term" value="F:ATP binding"/>
    <property type="evidence" value="ECO:0007669"/>
    <property type="project" value="UniProtKB-KW"/>
</dbReference>
<dbReference type="RefSeq" id="WP_038284788.1">
    <property type="nucleotide sequence ID" value="NZ_JPME01000043.1"/>
</dbReference>
<keyword evidence="11 14" id="KW-1133">Transmembrane helix</keyword>
<evidence type="ECO:0000256" key="5">
    <source>
        <dbReference type="ARBA" id="ARBA00022553"/>
    </source>
</evidence>
<dbReference type="GO" id="GO:0005886">
    <property type="term" value="C:plasma membrane"/>
    <property type="evidence" value="ECO:0007669"/>
    <property type="project" value="UniProtKB-SubCell"/>
</dbReference>
<evidence type="ECO:0000256" key="7">
    <source>
        <dbReference type="ARBA" id="ARBA00022692"/>
    </source>
</evidence>
<dbReference type="AlphaFoldDB" id="A0A084JC74"/>
<proteinExistence type="predicted"/>
<dbReference type="SUPFAM" id="SSF158472">
    <property type="entry name" value="HAMP domain-like"/>
    <property type="match status" value="1"/>
</dbReference>
<comment type="subcellular location">
    <subcellularLocation>
        <location evidence="2">Cell membrane</location>
        <topology evidence="2">Multi-pass membrane protein</topology>
    </subcellularLocation>
</comment>
<dbReference type="Pfam" id="PF02518">
    <property type="entry name" value="HATPase_c"/>
    <property type="match status" value="1"/>
</dbReference>
<feature type="domain" description="Histidine kinase" evidence="15">
    <location>
        <begin position="466"/>
        <end position="572"/>
    </location>
</feature>
<dbReference type="CDD" id="cd06225">
    <property type="entry name" value="HAMP"/>
    <property type="match status" value="1"/>
</dbReference>
<feature type="transmembrane region" description="Helical" evidence="14">
    <location>
        <begin position="14"/>
        <end position="36"/>
    </location>
</feature>
<dbReference type="InterPro" id="IPR033479">
    <property type="entry name" value="dCache_1"/>
</dbReference>
<reference evidence="17 18" key="1">
    <citation type="submission" date="2014-07" db="EMBL/GenBank/DDBJ databases">
        <title>Draft genome of Clostridium celerecrescens 152B isolated from sediments associated with methane hydrate from Krishna Godavari basin.</title>
        <authorList>
            <person name="Honkalas V.S."/>
            <person name="Dabir A.P."/>
            <person name="Arora P."/>
            <person name="Dhakephalkar P.K."/>
        </authorList>
    </citation>
    <scope>NUCLEOTIDE SEQUENCE [LARGE SCALE GENOMIC DNA]</scope>
    <source>
        <strain evidence="17 18">152B</strain>
    </source>
</reference>
<dbReference type="InterPro" id="IPR003594">
    <property type="entry name" value="HATPase_dom"/>
</dbReference>
<dbReference type="InterPro" id="IPR010559">
    <property type="entry name" value="Sig_transdc_His_kin_internal"/>
</dbReference>
<sequence>MRKWFRKWGFQSKLLFIFLTMILTPVILLSFFEFYYSKKMLADKTNDYLKNLAAVTLSKIDSTVSDIENVAFYINGNNTIQASLKAEKQVVGNRVAYYELHSDIRQILASYVLLRQEINAICIHSESGREYTYTKTRNGPSLDITRYIRDEKQYWAVDKNHIVLMKKLYAFPTQSLLGYIALDVNAKSLYDIIADIDLTKSGRIFLVNEEGRILATESETLSGELLDEPYRNFLGENEAFYNNVRVGNTYYSVYNSGAISNGWYMVLAIPRDYYMRDITKLKNVIIPITLTTAFLTALLSILVSRGITRPIRFLSGAMENFGQGNFDINCQVDSEDEIGRLSHTFNQMVMDMNSLVNTVYEQKVMKQEAQMKSLQMQINPHFLYNTLDTINWMARIRHVDEIGDMVAALSNMMRYSLEKKSFVRLGEEVKSLKDYIAIQNYRYRDKMVAEIEIDESLMSLYIPRLLIQPILENAIVHGIEEKLDKGHILVAARREDEDLYIQIMDDGVGMTEETMSHILREDYSMKKSGHTSIGVVNVNRRIQMIYGKDYGLLVQSVLGAGTKITIHIPAREEEQEEVKKDEKGPER</sequence>
<evidence type="ECO:0000256" key="4">
    <source>
        <dbReference type="ARBA" id="ARBA00022475"/>
    </source>
</evidence>
<name>A0A084JC74_9FIRM</name>
<evidence type="ECO:0000256" key="3">
    <source>
        <dbReference type="ARBA" id="ARBA00012438"/>
    </source>
</evidence>
<keyword evidence="5" id="KW-0597">Phosphoprotein</keyword>
<evidence type="ECO:0000313" key="18">
    <source>
        <dbReference type="Proteomes" id="UP000028525"/>
    </source>
</evidence>
<evidence type="ECO:0000256" key="8">
    <source>
        <dbReference type="ARBA" id="ARBA00022741"/>
    </source>
</evidence>